<dbReference type="Proteomes" id="UP001183006">
    <property type="component" value="Chromosome"/>
</dbReference>
<reference evidence="1" key="1">
    <citation type="submission" date="2023-08" db="EMBL/GenBank/DDBJ databases">
        <title>Methanolobus mangrovi sp. nov. and Methanolobus sediminis sp. nov, two novel methylotrophic methanogens isolated from mangrove sediments in China.</title>
        <authorList>
            <person name="Zhou J."/>
        </authorList>
    </citation>
    <scope>NUCLEOTIDE SEQUENCE</scope>
    <source>
        <strain evidence="1">FTZ2</strain>
    </source>
</reference>
<dbReference type="EMBL" id="CP133594">
    <property type="protein sequence ID" value="WMW23130.1"/>
    <property type="molecule type" value="Genomic_DNA"/>
</dbReference>
<evidence type="ECO:0000313" key="2">
    <source>
        <dbReference type="Proteomes" id="UP001183006"/>
    </source>
</evidence>
<organism evidence="1 2">
    <name type="scientific">Methanolobus mangrovi</name>
    <dbReference type="NCBI Taxonomy" id="3072977"/>
    <lineage>
        <taxon>Archaea</taxon>
        <taxon>Methanobacteriati</taxon>
        <taxon>Methanobacteriota</taxon>
        <taxon>Stenosarchaea group</taxon>
        <taxon>Methanomicrobia</taxon>
        <taxon>Methanosarcinales</taxon>
        <taxon>Methanosarcinaceae</taxon>
        <taxon>Methanolobus</taxon>
    </lineage>
</organism>
<evidence type="ECO:0000313" key="1">
    <source>
        <dbReference type="EMBL" id="WMW23130.1"/>
    </source>
</evidence>
<name>A0AA51UH79_9EURY</name>
<dbReference type="RefSeq" id="WP_309309246.1">
    <property type="nucleotide sequence ID" value="NZ_CP133594.1"/>
</dbReference>
<proteinExistence type="predicted"/>
<sequence length="122" mass="14550">MLNNQGPEIKGVWETKEGFLFGSPLSLDILDKNNIVYEETEFCWDDNSEESDTTALVILLWFLDKNETFLRKKTFLQDFVMKFLQEDFETTFNCEYWLNCKTQRWGHMAKPLFDYAYSVDDD</sequence>
<gene>
    <name evidence="1" type="ORF">RE476_04690</name>
</gene>
<dbReference type="KEGG" id="mmav:RE476_04690"/>
<accession>A0AA51UH79</accession>
<protein>
    <submittedName>
        <fullName evidence="1">Uncharacterized protein</fullName>
    </submittedName>
</protein>
<dbReference type="GeneID" id="84229413"/>
<keyword evidence="2" id="KW-1185">Reference proteome</keyword>
<dbReference type="AlphaFoldDB" id="A0AA51UH79"/>